<feature type="chain" id="PRO_5045525210" description="Protein TonB" evidence="11">
    <location>
        <begin position="25"/>
        <end position="136"/>
    </location>
</feature>
<evidence type="ECO:0000256" key="11">
    <source>
        <dbReference type="SAM" id="SignalP"/>
    </source>
</evidence>
<organism evidence="13 14">
    <name type="scientific">Marinomonas rhodophyticola</name>
    <dbReference type="NCBI Taxonomy" id="2992803"/>
    <lineage>
        <taxon>Bacteria</taxon>
        <taxon>Pseudomonadati</taxon>
        <taxon>Pseudomonadota</taxon>
        <taxon>Gammaproteobacteria</taxon>
        <taxon>Oceanospirillales</taxon>
        <taxon>Oceanospirillaceae</taxon>
        <taxon>Marinomonas</taxon>
    </lineage>
</organism>
<evidence type="ECO:0000313" key="14">
    <source>
        <dbReference type="Proteomes" id="UP001431181"/>
    </source>
</evidence>
<dbReference type="InterPro" id="IPR037682">
    <property type="entry name" value="TonB_C"/>
</dbReference>
<reference evidence="13" key="1">
    <citation type="submission" date="2022-11" db="EMBL/GenBank/DDBJ databases">
        <title>Marinomonas sp. nov., isolated from marine algae.</title>
        <authorList>
            <person name="Choi D.G."/>
            <person name="Kim J.M."/>
            <person name="Lee J.K."/>
            <person name="Baek J.H."/>
            <person name="Jeon C.O."/>
        </authorList>
    </citation>
    <scope>NUCLEOTIDE SEQUENCE</scope>
    <source>
        <strain evidence="13">KJ51-3</strain>
    </source>
</reference>
<comment type="function">
    <text evidence="10">Interacts with outer membrane receptor proteins that carry out high-affinity binding and energy dependent uptake into the periplasmic space of specific substrates. It could act to transduce energy from the cytoplasmic membrane to specific energy-requiring processes in the outer membrane, resulting in the release into the periplasm of ligands bound by these outer membrane proteins.</text>
</comment>
<dbReference type="PROSITE" id="PS51257">
    <property type="entry name" value="PROKAR_LIPOPROTEIN"/>
    <property type="match status" value="1"/>
</dbReference>
<evidence type="ECO:0000256" key="9">
    <source>
        <dbReference type="ARBA" id="ARBA00023136"/>
    </source>
</evidence>
<keyword evidence="8" id="KW-1133">Transmembrane helix</keyword>
<dbReference type="Gene3D" id="3.30.1150.10">
    <property type="match status" value="1"/>
</dbReference>
<sequence>MKKQIIIILSALLFLAGCAPPHYSLNNGQWVQSSLSETQEKKVFEETNGEFTLVKSVYPIYPVKARKEGIEGRVIVSFLVNKKGKPEDIQVTKSAGELLDKACLDAISKWRFLPILDGQERLIKRLNMLFDFKLED</sequence>
<keyword evidence="4 10" id="KW-1003">Cell membrane</keyword>
<keyword evidence="7 10" id="KW-0653">Protein transport</keyword>
<accession>A0ABT3KMM5</accession>
<keyword evidence="9" id="KW-0472">Membrane</keyword>
<keyword evidence="6" id="KW-0812">Transmembrane</keyword>
<dbReference type="PANTHER" id="PTHR33446:SF11">
    <property type="entry name" value="TONB3"/>
    <property type="match status" value="1"/>
</dbReference>
<dbReference type="PRINTS" id="PR01374">
    <property type="entry name" value="TONBPROTEIN"/>
</dbReference>
<comment type="subcellular location">
    <subcellularLocation>
        <location evidence="1 10">Cell inner membrane</location>
        <topology evidence="1 10">Single-pass membrane protein</topology>
        <orientation evidence="1 10">Periplasmic side</orientation>
    </subcellularLocation>
</comment>
<evidence type="ECO:0000256" key="4">
    <source>
        <dbReference type="ARBA" id="ARBA00022475"/>
    </source>
</evidence>
<dbReference type="PROSITE" id="PS52015">
    <property type="entry name" value="TONB_CTD"/>
    <property type="match status" value="1"/>
</dbReference>
<evidence type="ECO:0000256" key="6">
    <source>
        <dbReference type="ARBA" id="ARBA00022692"/>
    </source>
</evidence>
<evidence type="ECO:0000256" key="8">
    <source>
        <dbReference type="ARBA" id="ARBA00022989"/>
    </source>
</evidence>
<evidence type="ECO:0000259" key="12">
    <source>
        <dbReference type="PROSITE" id="PS52015"/>
    </source>
</evidence>
<dbReference type="Pfam" id="PF03544">
    <property type="entry name" value="TonB_C"/>
    <property type="match status" value="1"/>
</dbReference>
<protein>
    <recommendedName>
        <fullName evidence="10">Protein TonB</fullName>
    </recommendedName>
</protein>
<evidence type="ECO:0000256" key="2">
    <source>
        <dbReference type="ARBA" id="ARBA00006555"/>
    </source>
</evidence>
<feature type="signal peptide" evidence="11">
    <location>
        <begin position="1"/>
        <end position="24"/>
    </location>
</feature>
<keyword evidence="11" id="KW-0732">Signal</keyword>
<proteinExistence type="inferred from homology"/>
<evidence type="ECO:0000256" key="7">
    <source>
        <dbReference type="ARBA" id="ARBA00022927"/>
    </source>
</evidence>
<evidence type="ECO:0000256" key="3">
    <source>
        <dbReference type="ARBA" id="ARBA00022448"/>
    </source>
</evidence>
<evidence type="ECO:0000256" key="5">
    <source>
        <dbReference type="ARBA" id="ARBA00022519"/>
    </source>
</evidence>
<gene>
    <name evidence="13" type="ORF">ONZ52_23170</name>
</gene>
<keyword evidence="14" id="KW-1185">Reference proteome</keyword>
<dbReference type="InterPro" id="IPR003538">
    <property type="entry name" value="TonB"/>
</dbReference>
<comment type="caution">
    <text evidence="13">The sequence shown here is derived from an EMBL/GenBank/DDBJ whole genome shotgun (WGS) entry which is preliminary data.</text>
</comment>
<dbReference type="EMBL" id="JAPEUL010000012">
    <property type="protein sequence ID" value="MCW4631624.1"/>
    <property type="molecule type" value="Genomic_DNA"/>
</dbReference>
<dbReference type="InterPro" id="IPR006260">
    <property type="entry name" value="TonB/TolA_C"/>
</dbReference>
<keyword evidence="10" id="KW-0735">Signal-anchor</keyword>
<feature type="domain" description="TonB C-terminal" evidence="12">
    <location>
        <begin position="46"/>
        <end position="136"/>
    </location>
</feature>
<dbReference type="NCBIfam" id="TIGR01352">
    <property type="entry name" value="tonB_Cterm"/>
    <property type="match status" value="1"/>
</dbReference>
<name>A0ABT3KMM5_9GAMM</name>
<evidence type="ECO:0000313" key="13">
    <source>
        <dbReference type="EMBL" id="MCW4631624.1"/>
    </source>
</evidence>
<comment type="similarity">
    <text evidence="2 10">Belongs to the TonB family.</text>
</comment>
<dbReference type="RefSeq" id="WP_265220935.1">
    <property type="nucleotide sequence ID" value="NZ_JAPEUL010000012.1"/>
</dbReference>
<evidence type="ECO:0000256" key="10">
    <source>
        <dbReference type="RuleBase" id="RU362123"/>
    </source>
</evidence>
<dbReference type="Proteomes" id="UP001431181">
    <property type="component" value="Unassembled WGS sequence"/>
</dbReference>
<keyword evidence="5 10" id="KW-0997">Cell inner membrane</keyword>
<evidence type="ECO:0000256" key="1">
    <source>
        <dbReference type="ARBA" id="ARBA00004383"/>
    </source>
</evidence>
<dbReference type="PANTHER" id="PTHR33446">
    <property type="entry name" value="PROTEIN TONB-RELATED"/>
    <property type="match status" value="1"/>
</dbReference>
<dbReference type="SUPFAM" id="SSF74653">
    <property type="entry name" value="TolA/TonB C-terminal domain"/>
    <property type="match status" value="1"/>
</dbReference>
<keyword evidence="3 10" id="KW-0813">Transport</keyword>
<dbReference type="InterPro" id="IPR051045">
    <property type="entry name" value="TonB-dependent_transducer"/>
</dbReference>